<name>A0A0G4EE91_VITBC</name>
<reference evidence="1 2" key="1">
    <citation type="submission" date="2014-11" db="EMBL/GenBank/DDBJ databases">
        <authorList>
            <person name="Zhu J."/>
            <person name="Qi W."/>
            <person name="Song R."/>
        </authorList>
    </citation>
    <scope>NUCLEOTIDE SEQUENCE [LARGE SCALE GENOMIC DNA]</scope>
</reference>
<accession>A0A0G4EE91</accession>
<dbReference type="EMBL" id="CDMY01000214">
    <property type="protein sequence ID" value="CEL94297.1"/>
    <property type="molecule type" value="Genomic_DNA"/>
</dbReference>
<evidence type="ECO:0000313" key="1">
    <source>
        <dbReference type="EMBL" id="CEL94297.1"/>
    </source>
</evidence>
<dbReference type="AlphaFoldDB" id="A0A0G4EE91"/>
<organism evidence="1 2">
    <name type="scientific">Vitrella brassicaformis (strain CCMP3155)</name>
    <dbReference type="NCBI Taxonomy" id="1169540"/>
    <lineage>
        <taxon>Eukaryota</taxon>
        <taxon>Sar</taxon>
        <taxon>Alveolata</taxon>
        <taxon>Colpodellida</taxon>
        <taxon>Vitrellaceae</taxon>
        <taxon>Vitrella</taxon>
    </lineage>
</organism>
<proteinExistence type="predicted"/>
<keyword evidence="2" id="KW-1185">Reference proteome</keyword>
<gene>
    <name evidence="1" type="ORF">Vbra_3733</name>
</gene>
<evidence type="ECO:0000313" key="2">
    <source>
        <dbReference type="Proteomes" id="UP000041254"/>
    </source>
</evidence>
<sequence length="74" mass="8190">MSEASKSVWVDGKCIKSVKEYAGLLSASEKPAACENGGRWTKWWDLDRRDLDGVIVSSMRSLRMPSSRSDTPLG</sequence>
<dbReference type="InParanoid" id="A0A0G4EE91"/>
<dbReference type="VEuPathDB" id="CryptoDB:Vbra_3733"/>
<dbReference type="Proteomes" id="UP000041254">
    <property type="component" value="Unassembled WGS sequence"/>
</dbReference>
<protein>
    <submittedName>
        <fullName evidence="1">Uncharacterized protein</fullName>
    </submittedName>
</protein>